<name>A0A2I0AKV6_9ASPA</name>
<gene>
    <name evidence="1" type="ORF">AXF42_Ash011100</name>
</gene>
<evidence type="ECO:0000313" key="2">
    <source>
        <dbReference type="Proteomes" id="UP000236161"/>
    </source>
</evidence>
<accession>A0A2I0AKV6</accession>
<reference evidence="1 2" key="1">
    <citation type="journal article" date="2017" name="Nature">
        <title>The Apostasia genome and the evolution of orchids.</title>
        <authorList>
            <person name="Zhang G.Q."/>
            <person name="Liu K.W."/>
            <person name="Li Z."/>
            <person name="Lohaus R."/>
            <person name="Hsiao Y.Y."/>
            <person name="Niu S.C."/>
            <person name="Wang J.Y."/>
            <person name="Lin Y.C."/>
            <person name="Xu Q."/>
            <person name="Chen L.J."/>
            <person name="Yoshida K."/>
            <person name="Fujiwara S."/>
            <person name="Wang Z.W."/>
            <person name="Zhang Y.Q."/>
            <person name="Mitsuda N."/>
            <person name="Wang M."/>
            <person name="Liu G.H."/>
            <person name="Pecoraro L."/>
            <person name="Huang H.X."/>
            <person name="Xiao X.J."/>
            <person name="Lin M."/>
            <person name="Wu X.Y."/>
            <person name="Wu W.L."/>
            <person name="Chen Y.Y."/>
            <person name="Chang S.B."/>
            <person name="Sakamoto S."/>
            <person name="Ohme-Takagi M."/>
            <person name="Yagi M."/>
            <person name="Zeng S.J."/>
            <person name="Shen C.Y."/>
            <person name="Yeh C.M."/>
            <person name="Luo Y.B."/>
            <person name="Tsai W.C."/>
            <person name="Van de Peer Y."/>
            <person name="Liu Z.J."/>
        </authorList>
    </citation>
    <scope>NUCLEOTIDE SEQUENCE [LARGE SCALE GENOMIC DNA]</scope>
    <source>
        <strain evidence="2">cv. Shenzhen</strain>
        <tissue evidence="1">Stem</tissue>
    </source>
</reference>
<sequence length="161" mass="18021">MRTKDQVLEQGRQLYQRDEEIEALRVQLAMKSSQLDATLEELAVRQSAMGMMEADNKALQKKLVEVAEHQEVVIAERSTAAVEAYKTSLPCRKLRLEGIKRSWEGLASTLIQGGKVTAAKLGEVDPFPYMAADPTYREEGFDLTDDLIHHVFSLLDGISRG</sequence>
<dbReference type="AlphaFoldDB" id="A0A2I0AKV6"/>
<keyword evidence="2" id="KW-1185">Reference proteome</keyword>
<organism evidence="1 2">
    <name type="scientific">Apostasia shenzhenica</name>
    <dbReference type="NCBI Taxonomy" id="1088818"/>
    <lineage>
        <taxon>Eukaryota</taxon>
        <taxon>Viridiplantae</taxon>
        <taxon>Streptophyta</taxon>
        <taxon>Embryophyta</taxon>
        <taxon>Tracheophyta</taxon>
        <taxon>Spermatophyta</taxon>
        <taxon>Magnoliopsida</taxon>
        <taxon>Liliopsida</taxon>
        <taxon>Asparagales</taxon>
        <taxon>Orchidaceae</taxon>
        <taxon>Apostasioideae</taxon>
        <taxon>Apostasia</taxon>
    </lineage>
</organism>
<evidence type="ECO:0000313" key="1">
    <source>
        <dbReference type="EMBL" id="PKA56171.1"/>
    </source>
</evidence>
<protein>
    <submittedName>
        <fullName evidence="1">Uncharacterized protein</fullName>
    </submittedName>
</protein>
<dbReference type="EMBL" id="KZ451974">
    <property type="protein sequence ID" value="PKA56171.1"/>
    <property type="molecule type" value="Genomic_DNA"/>
</dbReference>
<dbReference type="Proteomes" id="UP000236161">
    <property type="component" value="Unassembled WGS sequence"/>
</dbReference>
<proteinExistence type="predicted"/>